<proteinExistence type="predicted"/>
<dbReference type="InterPro" id="IPR028978">
    <property type="entry name" value="Chorismate_lyase_/UTRA_dom_sf"/>
</dbReference>
<reference evidence="2" key="1">
    <citation type="submission" date="2016-11" db="EMBL/GenBank/DDBJ databases">
        <authorList>
            <person name="Varghese N."/>
            <person name="Submissions S."/>
        </authorList>
    </citation>
    <scope>NUCLEOTIDE SEQUENCE [LARGE SCALE GENOMIC DNA]</scope>
    <source>
        <strain evidence="2">CGMCC 1.8995</strain>
    </source>
</reference>
<dbReference type="Pfam" id="PF01947">
    <property type="entry name" value="Rv2949c-like"/>
    <property type="match status" value="1"/>
</dbReference>
<dbReference type="GO" id="GO:0016829">
    <property type="term" value="F:lyase activity"/>
    <property type="evidence" value="ECO:0007669"/>
    <property type="project" value="UniProtKB-KW"/>
</dbReference>
<sequence length="197" mass="22399">MGSVVLIQKHFKTKGFVQGNIVVNAKGHDVDLSALPPFLRTLLVTDGTVTKSIEAYYWEPVLVESQLQQLVDKPARQTCLKKSPDSQYLHRKVTLSGQQSRRTYASADSYIHLNVLPETTAQRLVENKIGIGELLRDEGVESYREILDLGVETADETFWDTEKEVAYRTYVIHIEDKPAIEITEWFPVDLYRDAESS</sequence>
<keyword evidence="1" id="KW-0456">Lyase</keyword>
<dbReference type="RefSeq" id="WP_175555853.1">
    <property type="nucleotide sequence ID" value="NZ_FQWD01000011.1"/>
</dbReference>
<dbReference type="SUPFAM" id="SSF64288">
    <property type="entry name" value="Chorismate lyase-like"/>
    <property type="match status" value="1"/>
</dbReference>
<dbReference type="EMBL" id="FQWD01000011">
    <property type="protein sequence ID" value="SHH40950.1"/>
    <property type="molecule type" value="Genomic_DNA"/>
</dbReference>
<evidence type="ECO:0000313" key="1">
    <source>
        <dbReference type="EMBL" id="SHH40950.1"/>
    </source>
</evidence>
<dbReference type="STRING" id="634436.SAMN05216361_0060"/>
<dbReference type="Proteomes" id="UP000184520">
    <property type="component" value="Unassembled WGS sequence"/>
</dbReference>
<dbReference type="Gene3D" id="3.40.1410.10">
    <property type="entry name" value="Chorismate lyase-like"/>
    <property type="match status" value="1"/>
</dbReference>
<evidence type="ECO:0000313" key="2">
    <source>
        <dbReference type="Proteomes" id="UP000184520"/>
    </source>
</evidence>
<gene>
    <name evidence="1" type="ORF">SAMN05216361_0060</name>
</gene>
<dbReference type="AlphaFoldDB" id="A0A1M5SR77"/>
<name>A0A1M5SR77_9ALTE</name>
<keyword evidence="2" id="KW-1185">Reference proteome</keyword>
<protein>
    <submittedName>
        <fullName evidence="1">4-hydroxybenzoate synthetase (Chorismate-pyruvate lyase)</fullName>
    </submittedName>
</protein>
<dbReference type="InterPro" id="IPR002800">
    <property type="entry name" value="Rv2949c-like"/>
</dbReference>
<accession>A0A1M5SR77</accession>
<keyword evidence="1" id="KW-0670">Pyruvate</keyword>
<organism evidence="1 2">
    <name type="scientific">Marisediminitalea aggregata</name>
    <dbReference type="NCBI Taxonomy" id="634436"/>
    <lineage>
        <taxon>Bacteria</taxon>
        <taxon>Pseudomonadati</taxon>
        <taxon>Pseudomonadota</taxon>
        <taxon>Gammaproteobacteria</taxon>
        <taxon>Alteromonadales</taxon>
        <taxon>Alteromonadaceae</taxon>
        <taxon>Marisediminitalea</taxon>
    </lineage>
</organism>